<dbReference type="InterPro" id="IPR021700">
    <property type="entry name" value="DUF3283"/>
</dbReference>
<reference evidence="1" key="1">
    <citation type="submission" date="2022-01" db="EMBL/GenBank/DDBJ databases">
        <title>Comparison of Fish pathogen Aeromonas spp.</title>
        <authorList>
            <person name="Dubey S."/>
            <person name="Sorum H."/>
            <person name="Munangandu H.M."/>
        </authorList>
    </citation>
    <scope>NUCLEOTIDE SEQUENCE</scope>
    <source>
        <strain evidence="1">SD/21-15</strain>
    </source>
</reference>
<dbReference type="Gene3D" id="1.20.58.250">
    <property type="entry name" value="DNA polymerase III-theta"/>
    <property type="match status" value="1"/>
</dbReference>
<dbReference type="GO" id="GO:0003677">
    <property type="term" value="F:DNA binding"/>
    <property type="evidence" value="ECO:0007669"/>
    <property type="project" value="InterPro"/>
</dbReference>
<proteinExistence type="predicted"/>
<dbReference type="Pfam" id="PF11686">
    <property type="entry name" value="DUF3283"/>
    <property type="match status" value="1"/>
</dbReference>
<accession>A0AAW5RJS5</accession>
<protein>
    <submittedName>
        <fullName evidence="1">DUF3283 family protein</fullName>
    </submittedName>
</protein>
<dbReference type="AlphaFoldDB" id="A0AAW5RJS5"/>
<dbReference type="RefSeq" id="WP_042648553.1">
    <property type="nucleotide sequence ID" value="NZ_CAWMGL010000047.1"/>
</dbReference>
<gene>
    <name evidence="1" type="ORF">LZT28_02155</name>
</gene>
<evidence type="ECO:0000313" key="2">
    <source>
        <dbReference type="Proteomes" id="UP001208651"/>
    </source>
</evidence>
<name>A0AAW5RJS5_AERME</name>
<organism evidence="1 2">
    <name type="scientific">Aeromonas media</name>
    <dbReference type="NCBI Taxonomy" id="651"/>
    <lineage>
        <taxon>Bacteria</taxon>
        <taxon>Pseudomonadati</taxon>
        <taxon>Pseudomonadota</taxon>
        <taxon>Gammaproteobacteria</taxon>
        <taxon>Aeromonadales</taxon>
        <taxon>Aeromonadaceae</taxon>
        <taxon>Aeromonas</taxon>
    </lineage>
</organism>
<comment type="caution">
    <text evidence="1">The sequence shown here is derived from an EMBL/GenBank/DDBJ whole genome shotgun (WGS) entry which is preliminary data.</text>
</comment>
<sequence length="72" mass="8684">MTFNLALLPDQERQRIELDKQAALLVWQCRRNLATREDVARAIINQPVDNQEYFRDRLNHYREVKGSHEQVY</sequence>
<evidence type="ECO:0000313" key="1">
    <source>
        <dbReference type="EMBL" id="MCV3287062.1"/>
    </source>
</evidence>
<dbReference type="EMBL" id="JAJVCY010000002">
    <property type="protein sequence ID" value="MCV3287062.1"/>
    <property type="molecule type" value="Genomic_DNA"/>
</dbReference>
<dbReference type="Proteomes" id="UP001208651">
    <property type="component" value="Unassembled WGS sequence"/>
</dbReference>
<dbReference type="GO" id="GO:0006260">
    <property type="term" value="P:DNA replication"/>
    <property type="evidence" value="ECO:0007669"/>
    <property type="project" value="InterPro"/>
</dbReference>
<dbReference type="InterPro" id="IPR036745">
    <property type="entry name" value="PolIII_theta_sf"/>
</dbReference>
<dbReference type="GO" id="GO:0003887">
    <property type="term" value="F:DNA-directed DNA polymerase activity"/>
    <property type="evidence" value="ECO:0007669"/>
    <property type="project" value="InterPro"/>
</dbReference>
<dbReference type="SUPFAM" id="SSF46575">
    <property type="entry name" value="DNA polymerase III theta subunit-like"/>
    <property type="match status" value="1"/>
</dbReference>